<dbReference type="EMBL" id="SMMG02000010">
    <property type="protein sequence ID" value="KAA3458280.1"/>
    <property type="molecule type" value="Genomic_DNA"/>
</dbReference>
<dbReference type="AlphaFoldDB" id="A0A5B6UJF2"/>
<reference evidence="2" key="1">
    <citation type="journal article" date="2019" name="Plant Biotechnol. J.">
        <title>Genome sequencing of the Australian wild diploid species Gossypium australe highlights disease resistance and delayed gland morphogenesis.</title>
        <authorList>
            <person name="Cai Y."/>
            <person name="Cai X."/>
            <person name="Wang Q."/>
            <person name="Wang P."/>
            <person name="Zhang Y."/>
            <person name="Cai C."/>
            <person name="Xu Y."/>
            <person name="Wang K."/>
            <person name="Zhou Z."/>
            <person name="Wang C."/>
            <person name="Geng S."/>
            <person name="Li B."/>
            <person name="Dong Q."/>
            <person name="Hou Y."/>
            <person name="Wang H."/>
            <person name="Ai P."/>
            <person name="Liu Z."/>
            <person name="Yi F."/>
            <person name="Sun M."/>
            <person name="An G."/>
            <person name="Cheng J."/>
            <person name="Zhang Y."/>
            <person name="Shi Q."/>
            <person name="Xie Y."/>
            <person name="Shi X."/>
            <person name="Chang Y."/>
            <person name="Huang F."/>
            <person name="Chen Y."/>
            <person name="Hong S."/>
            <person name="Mi L."/>
            <person name="Sun Q."/>
            <person name="Zhang L."/>
            <person name="Zhou B."/>
            <person name="Peng R."/>
            <person name="Zhang X."/>
            <person name="Liu F."/>
        </authorList>
    </citation>
    <scope>NUCLEOTIDE SEQUENCE [LARGE SCALE GENOMIC DNA]</scope>
    <source>
        <strain evidence="2">cv. PA1801</strain>
    </source>
</reference>
<comment type="caution">
    <text evidence="1">The sequence shown here is derived from an EMBL/GenBank/DDBJ whole genome shotgun (WGS) entry which is preliminary data.</text>
</comment>
<proteinExistence type="predicted"/>
<dbReference type="OrthoDB" id="10263384at2759"/>
<name>A0A5B6UJF2_9ROSI</name>
<organism evidence="1 2">
    <name type="scientific">Gossypium australe</name>
    <dbReference type="NCBI Taxonomy" id="47621"/>
    <lineage>
        <taxon>Eukaryota</taxon>
        <taxon>Viridiplantae</taxon>
        <taxon>Streptophyta</taxon>
        <taxon>Embryophyta</taxon>
        <taxon>Tracheophyta</taxon>
        <taxon>Spermatophyta</taxon>
        <taxon>Magnoliopsida</taxon>
        <taxon>eudicotyledons</taxon>
        <taxon>Gunneridae</taxon>
        <taxon>Pentapetalae</taxon>
        <taxon>rosids</taxon>
        <taxon>malvids</taxon>
        <taxon>Malvales</taxon>
        <taxon>Malvaceae</taxon>
        <taxon>Malvoideae</taxon>
        <taxon>Gossypium</taxon>
    </lineage>
</organism>
<gene>
    <name evidence="1" type="ORF">EPI10_012914</name>
</gene>
<accession>A0A5B6UJF2</accession>
<protein>
    <submittedName>
        <fullName evidence="1">Down syndrome critical region 3</fullName>
    </submittedName>
</protein>
<evidence type="ECO:0000313" key="1">
    <source>
        <dbReference type="EMBL" id="KAA3458280.1"/>
    </source>
</evidence>
<dbReference type="Proteomes" id="UP000325315">
    <property type="component" value="Unassembled WGS sequence"/>
</dbReference>
<evidence type="ECO:0000313" key="2">
    <source>
        <dbReference type="Proteomes" id="UP000325315"/>
    </source>
</evidence>
<sequence>MRFNMIFKNDASLDNIKRKILRKSIKCIFSMESRFLRSTRRVCKYIAVDLNDNEDVEACVWASKNVRMFLWSYWWRWKASIMSKVKSTINVSEPYSKYCIQHSFIVHIHEL</sequence>
<keyword evidence="2" id="KW-1185">Reference proteome</keyword>